<dbReference type="Proteomes" id="UP000029965">
    <property type="component" value="Chromosome 10"/>
</dbReference>
<dbReference type="InterPro" id="IPR050863">
    <property type="entry name" value="CenT-Element_Derived"/>
</dbReference>
<dbReference type="GeneTree" id="ENSGT00940000155163"/>
<proteinExistence type="predicted"/>
<name>A0A0D9RJQ6_CHLSB</name>
<protein>
    <recommendedName>
        <fullName evidence="1">DDE-1 domain-containing protein</fullName>
    </recommendedName>
</protein>
<dbReference type="GO" id="GO:0005634">
    <property type="term" value="C:nucleus"/>
    <property type="evidence" value="ECO:0007669"/>
    <property type="project" value="TreeGrafter"/>
</dbReference>
<dbReference type="Bgee" id="ENSCSAG00000012675">
    <property type="expression patterns" value="Expressed in prefrontal cortex and 4 other cell types or tissues"/>
</dbReference>
<dbReference type="PANTHER" id="PTHR19303:SF26">
    <property type="entry name" value="TIGGER TRANSPOSABLE ELEMENT-DERIVED PROTEIN 1"/>
    <property type="match status" value="1"/>
</dbReference>
<dbReference type="Pfam" id="PF03184">
    <property type="entry name" value="DDE_1"/>
    <property type="match status" value="1"/>
</dbReference>
<evidence type="ECO:0000313" key="3">
    <source>
        <dbReference type="Proteomes" id="UP000029965"/>
    </source>
</evidence>
<keyword evidence="3" id="KW-1185">Reference proteome</keyword>
<dbReference type="jPOST" id="A0A0D9RJQ6"/>
<evidence type="ECO:0000313" key="2">
    <source>
        <dbReference type="Ensembl" id="ENSCSAP00000008845.1"/>
    </source>
</evidence>
<dbReference type="InterPro" id="IPR004875">
    <property type="entry name" value="DDE_SF_endonuclease_dom"/>
</dbReference>
<sequence length="445" mass="50774">ESKRATPVNTLMIRTQNSHIANMENVLVVWVDEIIHNIPLAKKGLILSNFIEAERDEEAAEKFEARRGWFMRFKESSHLHNIKIASADIEAAASFPEDLPKIIDKDGYTKQQISVNETAFHWKKMLSGTFIAREKSMPSFKGWADLLGASAVGNLKLKPVLILRKTTKSALLCKCNNKAWITEYFKLSVEIYYTEKKISLKILVLIDSAPSRALMEMYKEHNVFFPVNTVSILQPIDQGVISTFKSYLRNTFHKTLPAIDSDSSDGSMQSKLETFYVIKNICDSWKEVKISVTGIGRKVIPTFMDDFEGFKASVEEVTADVIEIARELEPDYVTELLQSHYKTWGGKELPLTDEQRKWFPEMELTPGEGPVNNVDMTTKDLEYYINLVDKAATANFDSNFERSSVGQMLSNGIACFREFQERKRQSMWQTSLSSHFKKLPQPPQP</sequence>
<accession>A0A0D9RJQ6</accession>
<organism evidence="2 3">
    <name type="scientific">Chlorocebus sabaeus</name>
    <name type="common">Green monkey</name>
    <name type="synonym">Simia sabaea</name>
    <dbReference type="NCBI Taxonomy" id="60711"/>
    <lineage>
        <taxon>Eukaryota</taxon>
        <taxon>Metazoa</taxon>
        <taxon>Chordata</taxon>
        <taxon>Craniata</taxon>
        <taxon>Vertebrata</taxon>
        <taxon>Euteleostomi</taxon>
        <taxon>Mammalia</taxon>
        <taxon>Eutheria</taxon>
        <taxon>Euarchontoglires</taxon>
        <taxon>Primates</taxon>
        <taxon>Haplorrhini</taxon>
        <taxon>Catarrhini</taxon>
        <taxon>Cercopithecidae</taxon>
        <taxon>Cercopithecinae</taxon>
        <taxon>Chlorocebus</taxon>
    </lineage>
</organism>
<dbReference type="AlphaFoldDB" id="A0A0D9RJQ6"/>
<evidence type="ECO:0000259" key="1">
    <source>
        <dbReference type="Pfam" id="PF03184"/>
    </source>
</evidence>
<dbReference type="GO" id="GO:0003677">
    <property type="term" value="F:DNA binding"/>
    <property type="evidence" value="ECO:0007669"/>
    <property type="project" value="TreeGrafter"/>
</dbReference>
<dbReference type="Ensembl" id="ENSCSAT00000010756.1">
    <property type="protein sequence ID" value="ENSCSAP00000008845.1"/>
    <property type="gene ID" value="ENSCSAG00000012675.1"/>
</dbReference>
<dbReference type="eggNOG" id="KOG3105">
    <property type="taxonomic scope" value="Eukaryota"/>
</dbReference>
<reference evidence="2 3" key="1">
    <citation type="submission" date="2014-03" db="EMBL/GenBank/DDBJ databases">
        <authorList>
            <person name="Warren W."/>
            <person name="Wilson R.K."/>
        </authorList>
    </citation>
    <scope>NUCLEOTIDE SEQUENCE</scope>
</reference>
<reference evidence="2" key="3">
    <citation type="submission" date="2025-09" db="UniProtKB">
        <authorList>
            <consortium name="Ensembl"/>
        </authorList>
    </citation>
    <scope>IDENTIFICATION</scope>
</reference>
<dbReference type="EMBL" id="AQIB01009518">
    <property type="status" value="NOT_ANNOTATED_CDS"/>
    <property type="molecule type" value="Genomic_DNA"/>
</dbReference>
<dbReference type="PANTHER" id="PTHR19303">
    <property type="entry name" value="TRANSPOSON"/>
    <property type="match status" value="1"/>
</dbReference>
<feature type="domain" description="DDE-1" evidence="1">
    <location>
        <begin position="146"/>
        <end position="290"/>
    </location>
</feature>
<reference evidence="2" key="2">
    <citation type="submission" date="2025-08" db="UniProtKB">
        <authorList>
            <consortium name="Ensembl"/>
        </authorList>
    </citation>
    <scope>IDENTIFICATION</scope>
</reference>